<proteinExistence type="predicted"/>
<reference evidence="1 2" key="1">
    <citation type="submission" date="2020-04" db="EMBL/GenBank/DDBJ databases">
        <title>Characterization and complete genome analysis of a novel phage JC01 infecting Cronobacter sakazakii.</title>
        <authorList>
            <person name="Jiang J."/>
            <person name="Zhao C."/>
            <person name="Tie D."/>
            <person name="Li Z."/>
        </authorList>
    </citation>
    <scope>NUCLEOTIDE SEQUENCE [LARGE SCALE GENOMIC DNA]</scope>
</reference>
<keyword evidence="2" id="KW-1185">Reference proteome</keyword>
<dbReference type="KEGG" id="vg:62681200"/>
<sequence>MRNCNLIGCEIRFRDSYNNRVYRGLVKSHHPMSRPDMRVYLVHHLVHISGHAESPEVQWAVTQHEILEVLGEPGNVE</sequence>
<dbReference type="EMBL" id="MT330372">
    <property type="protein sequence ID" value="QJI52296.1"/>
    <property type="molecule type" value="Genomic_DNA"/>
</dbReference>
<dbReference type="RefSeq" id="YP_009998609.1">
    <property type="nucleotide sequence ID" value="NC_052989.1"/>
</dbReference>
<dbReference type="GeneID" id="62681200"/>
<accession>A0A6M3YKM6</accession>
<name>A0A6M3YKM6_9CAUD</name>
<protein>
    <submittedName>
        <fullName evidence="1">Uncharacterized protein</fullName>
    </submittedName>
</protein>
<organism evidence="1 2">
    <name type="scientific">Cronobacter phage JC01</name>
    <dbReference type="NCBI Taxonomy" id="2729575"/>
    <lineage>
        <taxon>Viruses</taxon>
        <taxon>Duplodnaviria</taxon>
        <taxon>Heunggongvirae</taxon>
        <taxon>Uroviricota</taxon>
        <taxon>Caudoviricetes</taxon>
        <taxon>Casjensviridae</taxon>
        <taxon>Jacunavirus</taxon>
        <taxon>Jacunavirus JC01</taxon>
    </lineage>
</organism>
<dbReference type="Proteomes" id="UP000502753">
    <property type="component" value="Segment"/>
</dbReference>
<evidence type="ECO:0000313" key="2">
    <source>
        <dbReference type="Proteomes" id="UP000502753"/>
    </source>
</evidence>
<evidence type="ECO:0000313" key="1">
    <source>
        <dbReference type="EMBL" id="QJI52296.1"/>
    </source>
</evidence>